<name>A0A1M7TIS1_FERGO</name>
<organism evidence="1 2">
    <name type="scientific">Fervidobacterium gondwanense DSM 13020</name>
    <dbReference type="NCBI Taxonomy" id="1121883"/>
    <lineage>
        <taxon>Bacteria</taxon>
        <taxon>Thermotogati</taxon>
        <taxon>Thermotogota</taxon>
        <taxon>Thermotogae</taxon>
        <taxon>Thermotogales</taxon>
        <taxon>Fervidobacteriaceae</taxon>
        <taxon>Fervidobacterium</taxon>
    </lineage>
</organism>
<dbReference type="Pfam" id="PF13416">
    <property type="entry name" value="SBP_bac_8"/>
    <property type="match status" value="1"/>
</dbReference>
<dbReference type="SUPFAM" id="SSF53850">
    <property type="entry name" value="Periplasmic binding protein-like II"/>
    <property type="match status" value="1"/>
</dbReference>
<dbReference type="PANTHER" id="PTHR43649:SF27">
    <property type="entry name" value="EXTRACELLULAR SOLUTE-BINDING PROTEIN FAMILY 1"/>
    <property type="match status" value="1"/>
</dbReference>
<keyword evidence="2" id="KW-1185">Reference proteome</keyword>
<reference evidence="2" key="1">
    <citation type="submission" date="2016-12" db="EMBL/GenBank/DDBJ databases">
        <authorList>
            <person name="Varghese N."/>
            <person name="Submissions S."/>
        </authorList>
    </citation>
    <scope>NUCLEOTIDE SEQUENCE [LARGE SCALE GENOMIC DNA]</scope>
    <source>
        <strain evidence="2">DSM 13020</strain>
    </source>
</reference>
<evidence type="ECO:0000313" key="2">
    <source>
        <dbReference type="Proteomes" id="UP000184207"/>
    </source>
</evidence>
<evidence type="ECO:0000313" key="1">
    <source>
        <dbReference type="EMBL" id="SHN70601.1"/>
    </source>
</evidence>
<proteinExistence type="predicted"/>
<dbReference type="InterPro" id="IPR006059">
    <property type="entry name" value="SBP"/>
</dbReference>
<dbReference type="InterPro" id="IPR050490">
    <property type="entry name" value="Bact_solute-bd_prot1"/>
</dbReference>
<protein>
    <submittedName>
        <fullName evidence="1">ABC-type glycerol-3-phosphate transport system, substrate-binding protein</fullName>
    </submittedName>
</protein>
<dbReference type="Proteomes" id="UP000184207">
    <property type="component" value="Unassembled WGS sequence"/>
</dbReference>
<dbReference type="Gene3D" id="3.40.190.10">
    <property type="entry name" value="Periplasmic binding protein-like II"/>
    <property type="match status" value="1"/>
</dbReference>
<dbReference type="AlphaFoldDB" id="A0A1M7TIS1"/>
<accession>A0A1M7TIS1</accession>
<gene>
    <name evidence="1" type="ORF">SAMN02745226_02053</name>
</gene>
<dbReference type="STRING" id="1121883.SAMN02745226_02053"/>
<sequence>MPYEVYLGKGYHVLSLEVSTGIYEKLIEELQSIVKRVQGIGLDIQKLVGNNLDPNRTWDIEKYMPGVLKELKDISLKLRKDYKNLLNVVGQQGRSSISDLLVAADLIDKILKKPEKLPFFLDELSGGASSVAQRLSELSMRLKEQPMGIDKVYVFQGVLPNTLQSANTGFITMYEEVEKLWLSLFNKNQDYSIFEKTDVRALRIWVNRPVQYVETLQYLIDTDFSKKTGIPVVLSLMPNEQKLILAASSGNVPDIALSISNWVPFELAIRKALYPLSDFPDFFEVVSKDYNIETLLPMVIDDKVYGVTETQNFYVLFYRKDIVSNLDIPLPNTWDDVKKILPELQRRGMNFFIPMCEQTTKYFNTTAPFFFQNDAKLYSQDGFRAALNEENSVKAFELMTDLFSVYGMPEQVANFYNSFRYGRVPIGVGDFGLYVVLSNAADELYGAWDIALSPGVMGNDGVVKRYQVSGDRADVVFANSDKKEKAWIFLKWWLSKETQLKFARTLVNRYGPTYLWNTANVNAFKEMDFIDERHKKVILNQWKWIREVQRHPGGYMTEREVSNIWNRVVVEGYPLRTSIDRSVIIINRELERKLTEFGYIKEGKPVKPYKMYANMEEFVKENLGVRASVVLDNQRKLWGDTYGN</sequence>
<dbReference type="EMBL" id="FRDJ01000023">
    <property type="protein sequence ID" value="SHN70601.1"/>
    <property type="molecule type" value="Genomic_DNA"/>
</dbReference>
<dbReference type="RefSeq" id="WP_245789729.1">
    <property type="nucleotide sequence ID" value="NZ_FRDJ01000023.1"/>
</dbReference>
<dbReference type="PANTHER" id="PTHR43649">
    <property type="entry name" value="ARABINOSE-BINDING PROTEIN-RELATED"/>
    <property type="match status" value="1"/>
</dbReference>